<name>A0A1I3XH27_9HYPH</name>
<reference evidence="2 3" key="1">
    <citation type="submission" date="2016-10" db="EMBL/GenBank/DDBJ databases">
        <authorList>
            <person name="de Groot N.N."/>
        </authorList>
    </citation>
    <scope>NUCLEOTIDE SEQUENCE [LARGE SCALE GENOMIC DNA]</scope>
    <source>
        <strain evidence="2 3">NE2</strain>
    </source>
</reference>
<evidence type="ECO:0000256" key="1">
    <source>
        <dbReference type="ARBA" id="ARBA00022679"/>
    </source>
</evidence>
<dbReference type="PANTHER" id="PTHR46401:SF2">
    <property type="entry name" value="GLYCOSYLTRANSFERASE WBBK-RELATED"/>
    <property type="match status" value="1"/>
</dbReference>
<gene>
    <name evidence="2" type="ORF">SAMN05444581_103122</name>
</gene>
<dbReference type="STRING" id="1612308.SAMN05444581_103122"/>
<sequence>MMGETDQDEAKVTLAGAADAFLAKGPLRGRTVLLVHPAWHSCGSHQVFVSQARAYRALGARVLSLAVADAPGANEGSRAHKAYFAATEDLECDARFYTGMSLISVLKPSFLQAVKGWLHGNFAGILVASTELAPIPAALAATARIDLIHCNHFFCMPAALSLRRGGPCPVLLETHDLQARQYALRNEVGWTLPPAAAFEEMLAIEQAAMRTADVLVHLNDEEFRIFQKMLPDQRHALLYPAVAPIEAPARGTPSGLILVASANHANFLSTVWFLEKVLPAAPEVPVRIIGNIDREIRARAPKLWRQHEALFCGRIDDLDAAYGEAAGVLLPTIEGHGVSIKTIEAMSSGAPLIATPLAFRGMGLDPVEFGNVALALKAEDFAAAMRRACEAPPPQGIVLAHGRSGSDTRKAYERIFAPEAYQEALRALVTPLLPAGP</sequence>
<evidence type="ECO:0000313" key="2">
    <source>
        <dbReference type="EMBL" id="SFK18812.1"/>
    </source>
</evidence>
<dbReference type="Gene3D" id="3.40.50.2000">
    <property type="entry name" value="Glycogen Phosphorylase B"/>
    <property type="match status" value="2"/>
</dbReference>
<organism evidence="2 3">
    <name type="scientific">Methylocapsa palsarum</name>
    <dbReference type="NCBI Taxonomy" id="1612308"/>
    <lineage>
        <taxon>Bacteria</taxon>
        <taxon>Pseudomonadati</taxon>
        <taxon>Pseudomonadota</taxon>
        <taxon>Alphaproteobacteria</taxon>
        <taxon>Hyphomicrobiales</taxon>
        <taxon>Beijerinckiaceae</taxon>
        <taxon>Methylocapsa</taxon>
    </lineage>
</organism>
<protein>
    <submittedName>
        <fullName evidence="2">Glycosyltransferase involved in cell wall bisynthesis</fullName>
    </submittedName>
</protein>
<keyword evidence="1 2" id="KW-0808">Transferase</keyword>
<evidence type="ECO:0000313" key="3">
    <source>
        <dbReference type="Proteomes" id="UP000198755"/>
    </source>
</evidence>
<dbReference type="GO" id="GO:0016757">
    <property type="term" value="F:glycosyltransferase activity"/>
    <property type="evidence" value="ECO:0007669"/>
    <property type="project" value="TreeGrafter"/>
</dbReference>
<proteinExistence type="predicted"/>
<dbReference type="Proteomes" id="UP000198755">
    <property type="component" value="Unassembled WGS sequence"/>
</dbReference>
<dbReference type="Pfam" id="PF13692">
    <property type="entry name" value="Glyco_trans_1_4"/>
    <property type="match status" value="1"/>
</dbReference>
<keyword evidence="3" id="KW-1185">Reference proteome</keyword>
<accession>A0A1I3XH27</accession>
<dbReference type="EMBL" id="FOSN01000003">
    <property type="protein sequence ID" value="SFK18812.1"/>
    <property type="molecule type" value="Genomic_DNA"/>
</dbReference>
<dbReference type="SUPFAM" id="SSF53756">
    <property type="entry name" value="UDP-Glycosyltransferase/glycogen phosphorylase"/>
    <property type="match status" value="1"/>
</dbReference>
<dbReference type="GO" id="GO:0009103">
    <property type="term" value="P:lipopolysaccharide biosynthetic process"/>
    <property type="evidence" value="ECO:0007669"/>
    <property type="project" value="TreeGrafter"/>
</dbReference>
<dbReference type="PANTHER" id="PTHR46401">
    <property type="entry name" value="GLYCOSYLTRANSFERASE WBBK-RELATED"/>
    <property type="match status" value="1"/>
</dbReference>
<dbReference type="AlphaFoldDB" id="A0A1I3XH27"/>